<evidence type="ECO:0000256" key="5">
    <source>
        <dbReference type="ARBA" id="ARBA00022741"/>
    </source>
</evidence>
<feature type="binding site" evidence="12">
    <location>
        <position position="31"/>
    </location>
    <ligand>
        <name>Mg(2+)</name>
        <dbReference type="ChEBI" id="CHEBI:18420"/>
    </ligand>
</feature>
<dbReference type="SMART" id="SM00175">
    <property type="entry name" value="RAB"/>
    <property type="match status" value="1"/>
</dbReference>
<dbReference type="PROSITE" id="PS51417">
    <property type="entry name" value="ARF"/>
    <property type="match status" value="1"/>
</dbReference>
<keyword evidence="5 11" id="KW-0547">Nucleotide-binding</keyword>
<dbReference type="InterPro" id="IPR024156">
    <property type="entry name" value="Small_GTPase_ARF"/>
</dbReference>
<name>A0A812MG61_9DINO</name>
<reference evidence="14" key="1">
    <citation type="submission" date="2021-02" db="EMBL/GenBank/DDBJ databases">
        <authorList>
            <person name="Dougan E. K."/>
            <person name="Rhodes N."/>
            <person name="Thang M."/>
            <person name="Chan C."/>
        </authorList>
    </citation>
    <scope>NUCLEOTIDE SEQUENCE</scope>
</reference>
<dbReference type="AlphaFoldDB" id="A0A812MG61"/>
<proteinExistence type="inferred from homology"/>
<accession>A0A812MG61</accession>
<dbReference type="GO" id="GO:0005525">
    <property type="term" value="F:GTP binding"/>
    <property type="evidence" value="ECO:0007669"/>
    <property type="project" value="UniProtKB-KW"/>
</dbReference>
<evidence type="ECO:0000256" key="1">
    <source>
        <dbReference type="ARBA" id="ARBA00004555"/>
    </source>
</evidence>
<evidence type="ECO:0000256" key="11">
    <source>
        <dbReference type="PIRSR" id="PIRSR606689-1"/>
    </source>
</evidence>
<keyword evidence="12" id="KW-0479">Metal-binding</keyword>
<dbReference type="SMART" id="SM00178">
    <property type="entry name" value="SAR"/>
    <property type="match status" value="1"/>
</dbReference>
<dbReference type="SMART" id="SM00177">
    <property type="entry name" value="ARF"/>
    <property type="match status" value="1"/>
</dbReference>
<evidence type="ECO:0000256" key="12">
    <source>
        <dbReference type="PIRSR" id="PIRSR606689-2"/>
    </source>
</evidence>
<feature type="binding site" evidence="12">
    <location>
        <position position="48"/>
    </location>
    <ligand>
        <name>Mg(2+)</name>
        <dbReference type="ChEBI" id="CHEBI:18420"/>
    </ligand>
</feature>
<dbReference type="InterPro" id="IPR027417">
    <property type="entry name" value="P-loop_NTPase"/>
</dbReference>
<keyword evidence="9 11" id="KW-0342">GTP-binding</keyword>
<keyword evidence="10" id="KW-0449">Lipoprotein</keyword>
<keyword evidence="4" id="KW-0519">Myristate</keyword>
<evidence type="ECO:0000256" key="4">
    <source>
        <dbReference type="ARBA" id="ARBA00022707"/>
    </source>
</evidence>
<feature type="binding site" evidence="11">
    <location>
        <position position="70"/>
    </location>
    <ligand>
        <name>GTP</name>
        <dbReference type="ChEBI" id="CHEBI:37565"/>
    </ligand>
</feature>
<evidence type="ECO:0000313" key="15">
    <source>
        <dbReference type="Proteomes" id="UP000604046"/>
    </source>
</evidence>
<dbReference type="EMBL" id="CAJNDS010001602">
    <property type="protein sequence ID" value="CAE7267127.1"/>
    <property type="molecule type" value="Genomic_DNA"/>
</dbReference>
<evidence type="ECO:0000256" key="2">
    <source>
        <dbReference type="ARBA" id="ARBA00010290"/>
    </source>
</evidence>
<dbReference type="InterPro" id="IPR005225">
    <property type="entry name" value="Small_GTP-bd"/>
</dbReference>
<feature type="binding site" evidence="11">
    <location>
        <begin position="126"/>
        <end position="129"/>
    </location>
    <ligand>
        <name>GTP</name>
        <dbReference type="ChEBI" id="CHEBI:37565"/>
    </ligand>
</feature>
<dbReference type="GO" id="GO:0003924">
    <property type="term" value="F:GTPase activity"/>
    <property type="evidence" value="ECO:0007669"/>
    <property type="project" value="InterPro"/>
</dbReference>
<keyword evidence="15" id="KW-1185">Reference proteome</keyword>
<keyword evidence="3" id="KW-0813">Transport</keyword>
<keyword evidence="7" id="KW-0653">Protein transport</keyword>
<evidence type="ECO:0000256" key="10">
    <source>
        <dbReference type="ARBA" id="ARBA00023288"/>
    </source>
</evidence>
<dbReference type="Gene3D" id="3.40.50.300">
    <property type="entry name" value="P-loop containing nucleotide triphosphate hydrolases"/>
    <property type="match status" value="1"/>
</dbReference>
<keyword evidence="8" id="KW-0333">Golgi apparatus</keyword>
<evidence type="ECO:0000256" key="9">
    <source>
        <dbReference type="ARBA" id="ARBA00023134"/>
    </source>
</evidence>
<dbReference type="InterPro" id="IPR006689">
    <property type="entry name" value="Small_GTPase_ARF/SAR"/>
</dbReference>
<protein>
    <submittedName>
        <fullName evidence="14">ARF1 protein</fullName>
    </submittedName>
</protein>
<evidence type="ECO:0000313" key="14">
    <source>
        <dbReference type="EMBL" id="CAE7267127.1"/>
    </source>
</evidence>
<evidence type="ECO:0000256" key="13">
    <source>
        <dbReference type="RuleBase" id="RU003925"/>
    </source>
</evidence>
<keyword evidence="6" id="KW-0931">ER-Golgi transport</keyword>
<dbReference type="GO" id="GO:0015031">
    <property type="term" value="P:protein transport"/>
    <property type="evidence" value="ECO:0007669"/>
    <property type="project" value="UniProtKB-KW"/>
</dbReference>
<comment type="similarity">
    <text evidence="2 13">Belongs to the small GTPase superfamily. Arf family.</text>
</comment>
<dbReference type="OrthoDB" id="2011769at2759"/>
<organism evidence="14 15">
    <name type="scientific">Symbiodinium natans</name>
    <dbReference type="NCBI Taxonomy" id="878477"/>
    <lineage>
        <taxon>Eukaryota</taxon>
        <taxon>Sar</taxon>
        <taxon>Alveolata</taxon>
        <taxon>Dinophyceae</taxon>
        <taxon>Suessiales</taxon>
        <taxon>Symbiodiniaceae</taxon>
        <taxon>Symbiodinium</taxon>
    </lineage>
</organism>
<dbReference type="NCBIfam" id="TIGR00231">
    <property type="entry name" value="small_GTP"/>
    <property type="match status" value="1"/>
</dbReference>
<feature type="binding site" evidence="11">
    <location>
        <begin position="24"/>
        <end position="31"/>
    </location>
    <ligand>
        <name>GTP</name>
        <dbReference type="ChEBI" id="CHEBI:37565"/>
    </ligand>
</feature>
<evidence type="ECO:0000256" key="3">
    <source>
        <dbReference type="ARBA" id="ARBA00022448"/>
    </source>
</evidence>
<comment type="subcellular location">
    <subcellularLocation>
        <location evidence="1">Golgi apparatus</location>
    </subcellularLocation>
</comment>
<evidence type="ECO:0000256" key="6">
    <source>
        <dbReference type="ARBA" id="ARBA00022892"/>
    </source>
</evidence>
<dbReference type="GO" id="GO:0046872">
    <property type="term" value="F:metal ion binding"/>
    <property type="evidence" value="ECO:0007669"/>
    <property type="project" value="UniProtKB-KW"/>
</dbReference>
<dbReference type="PRINTS" id="PR00328">
    <property type="entry name" value="SAR1GTPBP"/>
</dbReference>
<dbReference type="FunFam" id="3.40.50.300:FF:003500">
    <property type="entry name" value="ADP-ribosylation factor 1"/>
    <property type="match status" value="1"/>
</dbReference>
<evidence type="ECO:0000256" key="8">
    <source>
        <dbReference type="ARBA" id="ARBA00023034"/>
    </source>
</evidence>
<comment type="caution">
    <text evidence="14">The sequence shown here is derived from an EMBL/GenBank/DDBJ whole genome shotgun (WGS) entry which is preliminary data.</text>
</comment>
<dbReference type="Proteomes" id="UP000604046">
    <property type="component" value="Unassembled WGS sequence"/>
</dbReference>
<dbReference type="GO" id="GO:0005794">
    <property type="term" value="C:Golgi apparatus"/>
    <property type="evidence" value="ECO:0007669"/>
    <property type="project" value="UniProtKB-SubCell"/>
</dbReference>
<dbReference type="PANTHER" id="PTHR11711">
    <property type="entry name" value="ADP RIBOSYLATION FACTOR-RELATED"/>
    <property type="match status" value="1"/>
</dbReference>
<keyword evidence="12" id="KW-0460">Magnesium</keyword>
<dbReference type="SUPFAM" id="SSF52540">
    <property type="entry name" value="P-loop containing nucleoside triphosphate hydrolases"/>
    <property type="match status" value="1"/>
</dbReference>
<dbReference type="Pfam" id="PF00025">
    <property type="entry name" value="Arf"/>
    <property type="match status" value="1"/>
</dbReference>
<sequence>MGAAISRLCYKMAGRQDIRILMLGLDAAGKTTILQKLNLGEVIKSTPSSDFDVETLYYKNITFTAWDVGGDAKLRPLWRHYYQKARGLIFVVDSSDRDRIEDARRELNMILNEEEMQDAVLLVYANKQDLPQAMTKEEVIDKLGLNTLRRRVWFIQSASGTTGDGLYEGIDWLSTRKELTTIKQ</sequence>
<gene>
    <name evidence="14" type="primary">ARF1</name>
    <name evidence="14" type="ORF">SNAT2548_LOCUS14147</name>
</gene>
<evidence type="ECO:0000256" key="7">
    <source>
        <dbReference type="ARBA" id="ARBA00022927"/>
    </source>
</evidence>
<dbReference type="GO" id="GO:0016192">
    <property type="term" value="P:vesicle-mediated transport"/>
    <property type="evidence" value="ECO:0007669"/>
    <property type="project" value="UniProtKB-KW"/>
</dbReference>